<evidence type="ECO:0000256" key="9">
    <source>
        <dbReference type="PIRSR" id="PIRSR000294-2"/>
    </source>
</evidence>
<evidence type="ECO:0000256" key="2">
    <source>
        <dbReference type="ARBA" id="ARBA00022617"/>
    </source>
</evidence>
<feature type="binding site" description="covalent" evidence="8">
    <location>
        <position position="244"/>
    </location>
    <ligand>
        <name>heme c</name>
        <dbReference type="ChEBI" id="CHEBI:61717"/>
        <label>2</label>
    </ligand>
</feature>
<keyword evidence="6" id="KW-0560">Oxidoreductase</keyword>
<dbReference type="GO" id="GO:0020037">
    <property type="term" value="F:heme binding"/>
    <property type="evidence" value="ECO:0007669"/>
    <property type="project" value="InterPro"/>
</dbReference>
<dbReference type="Pfam" id="PF03150">
    <property type="entry name" value="CCP_MauG"/>
    <property type="match status" value="1"/>
</dbReference>
<dbReference type="AlphaFoldDB" id="K2JFY2"/>
<dbReference type="GO" id="GO:0009055">
    <property type="term" value="F:electron transfer activity"/>
    <property type="evidence" value="ECO:0007669"/>
    <property type="project" value="InterPro"/>
</dbReference>
<dbReference type="SUPFAM" id="SSF46626">
    <property type="entry name" value="Cytochrome c"/>
    <property type="match status" value="2"/>
</dbReference>
<name>K2JFY2_9GAMM</name>
<dbReference type="EMBL" id="AMRI01000023">
    <property type="protein sequence ID" value="EKE69564.1"/>
    <property type="molecule type" value="Genomic_DNA"/>
</dbReference>
<feature type="domain" description="Cytochrome c" evidence="10">
    <location>
        <begin position="229"/>
        <end position="364"/>
    </location>
</feature>
<comment type="caution">
    <text evidence="11">The sequence shown here is derived from an EMBL/GenBank/DDBJ whole genome shotgun (WGS) entry which is preliminary data.</text>
</comment>
<keyword evidence="12" id="KW-1185">Reference proteome</keyword>
<proteinExistence type="predicted"/>
<dbReference type="InterPro" id="IPR036909">
    <property type="entry name" value="Cyt_c-like_dom_sf"/>
</dbReference>
<evidence type="ECO:0000256" key="3">
    <source>
        <dbReference type="ARBA" id="ARBA00022723"/>
    </source>
</evidence>
<keyword evidence="5" id="KW-0574">Periplasm</keyword>
<keyword evidence="11" id="KW-0575">Peroxidase</keyword>
<evidence type="ECO:0000256" key="7">
    <source>
        <dbReference type="ARBA" id="ARBA00023004"/>
    </source>
</evidence>
<sequence length="364" mass="39380">MRWCIGWLLWLPGLAQALPLVWQCSLGGHCVPEDGLVLGSRYQQSPASWPLRAGGQELAALPAKPAFGAVAALGQALFFDPRLSADGSLSCASCHQPEAAFADARRVSVGVGGALGQRNAPSVLHGDLWPALFWDGRAKDLASQAKDPLTNPIEMASSPEQAVSLVAGDPAYRFLWQQAYGDQAPAWPGLAGALAAYQGGLAGPWSAYELFMQGVALNSEWLTSNSLTDQELQGLHLFRTKAGCIRCHGGPLLSDGDFHVTGLSFYQRPFEDQGRYLVTGKGADMGAFRTASLRHLKHSGPWMHNGLFTDLRGIIRFYSHGGARPKPRREQRLDPLLPVTSSELVPFRLSRQEEEALLAFLQAL</sequence>
<dbReference type="STRING" id="745411.B3C1_14762"/>
<evidence type="ECO:0000256" key="1">
    <source>
        <dbReference type="ARBA" id="ARBA00004418"/>
    </source>
</evidence>
<keyword evidence="2 8" id="KW-0349">Heme</keyword>
<dbReference type="RefSeq" id="WP_008485805.1">
    <property type="nucleotide sequence ID" value="NZ_AMRI01000023.1"/>
</dbReference>
<comment type="cofactor">
    <cofactor evidence="8">
        <name>heme</name>
        <dbReference type="ChEBI" id="CHEBI:30413"/>
    </cofactor>
    <text evidence="8">Binds 2 heme groups.</text>
</comment>
<evidence type="ECO:0000313" key="12">
    <source>
        <dbReference type="Proteomes" id="UP000006755"/>
    </source>
</evidence>
<feature type="binding site" description="covalent" evidence="8">
    <location>
        <position position="91"/>
    </location>
    <ligand>
        <name>heme c</name>
        <dbReference type="ChEBI" id="CHEBI:61717"/>
        <label>1</label>
    </ligand>
</feature>
<gene>
    <name evidence="11" type="ORF">B3C1_14762</name>
</gene>
<dbReference type="Proteomes" id="UP000006755">
    <property type="component" value="Unassembled WGS sequence"/>
</dbReference>
<keyword evidence="4" id="KW-0732">Signal</keyword>
<dbReference type="InterPro" id="IPR009056">
    <property type="entry name" value="Cyt_c-like_dom"/>
</dbReference>
<feature type="binding site" description="covalent" evidence="8">
    <location>
        <position position="247"/>
    </location>
    <ligand>
        <name>heme c</name>
        <dbReference type="ChEBI" id="CHEBI:61717"/>
        <label>2</label>
    </ligand>
</feature>
<dbReference type="eggNOG" id="COG1858">
    <property type="taxonomic scope" value="Bacteria"/>
</dbReference>
<dbReference type="GO" id="GO:0004130">
    <property type="term" value="F:cytochrome-c peroxidase activity"/>
    <property type="evidence" value="ECO:0007669"/>
    <property type="project" value="TreeGrafter"/>
</dbReference>
<evidence type="ECO:0000256" key="4">
    <source>
        <dbReference type="ARBA" id="ARBA00022729"/>
    </source>
</evidence>
<keyword evidence="3 9" id="KW-0479">Metal-binding</keyword>
<dbReference type="Gene3D" id="1.10.760.10">
    <property type="entry name" value="Cytochrome c-like domain"/>
    <property type="match status" value="2"/>
</dbReference>
<dbReference type="InterPro" id="IPR004852">
    <property type="entry name" value="Di-haem_cyt_c_peroxidsae"/>
</dbReference>
<dbReference type="GO" id="GO:0046872">
    <property type="term" value="F:metal ion binding"/>
    <property type="evidence" value="ECO:0007669"/>
    <property type="project" value="UniProtKB-KW"/>
</dbReference>
<evidence type="ECO:0000313" key="11">
    <source>
        <dbReference type="EMBL" id="EKE69564.1"/>
    </source>
</evidence>
<dbReference type="PATRIC" id="fig|745411.4.peg.2903"/>
<dbReference type="GO" id="GO:0042597">
    <property type="term" value="C:periplasmic space"/>
    <property type="evidence" value="ECO:0007669"/>
    <property type="project" value="UniProtKB-SubCell"/>
</dbReference>
<evidence type="ECO:0000256" key="8">
    <source>
        <dbReference type="PIRSR" id="PIRSR000294-1"/>
    </source>
</evidence>
<comment type="PTM">
    <text evidence="8">Binds 2 heme groups per subunit.</text>
</comment>
<accession>K2JFY2</accession>
<feature type="binding site" description="covalent" evidence="8">
    <location>
        <position position="94"/>
    </location>
    <ligand>
        <name>heme c</name>
        <dbReference type="ChEBI" id="CHEBI:61717"/>
        <label>1</label>
    </ligand>
</feature>
<feature type="binding site" description="axial binding residue" evidence="9">
    <location>
        <position position="248"/>
    </location>
    <ligand>
        <name>heme c</name>
        <dbReference type="ChEBI" id="CHEBI:61717"/>
        <label>2</label>
    </ligand>
    <ligandPart>
        <name>Fe</name>
        <dbReference type="ChEBI" id="CHEBI:18248"/>
    </ligandPart>
</feature>
<dbReference type="PIRSF" id="PIRSF000294">
    <property type="entry name" value="Cytochrome-c_peroxidase"/>
    <property type="match status" value="1"/>
</dbReference>
<evidence type="ECO:0000259" key="10">
    <source>
        <dbReference type="PROSITE" id="PS51007"/>
    </source>
</evidence>
<feature type="binding site" description="axial binding residue" evidence="9">
    <location>
        <position position="95"/>
    </location>
    <ligand>
        <name>heme c</name>
        <dbReference type="ChEBI" id="CHEBI:61717"/>
        <label>1</label>
    </ligand>
    <ligandPart>
        <name>Fe</name>
        <dbReference type="ChEBI" id="CHEBI:18248"/>
    </ligandPart>
</feature>
<feature type="domain" description="Cytochrome c" evidence="10">
    <location>
        <begin position="69"/>
        <end position="170"/>
    </location>
</feature>
<dbReference type="InterPro" id="IPR051395">
    <property type="entry name" value="Cytochrome_c_Peroxidase/MauG"/>
</dbReference>
<dbReference type="OrthoDB" id="9805202at2"/>
<evidence type="ECO:0000256" key="6">
    <source>
        <dbReference type="ARBA" id="ARBA00023002"/>
    </source>
</evidence>
<protein>
    <submittedName>
        <fullName evidence="11">Putative cytochrome-c peroxidase</fullName>
    </submittedName>
</protein>
<reference evidence="11 12" key="1">
    <citation type="journal article" date="2012" name="J. Bacteriol.">
        <title>Genome Sequence of Gallaecimonas xiamenensis Type Strain 3-C-1.</title>
        <authorList>
            <person name="Lai Q."/>
            <person name="Wang L."/>
            <person name="Wang W."/>
            <person name="Shao Z."/>
        </authorList>
    </citation>
    <scope>NUCLEOTIDE SEQUENCE [LARGE SCALE GENOMIC DNA]</scope>
    <source>
        <strain evidence="11 12">3-C-1</strain>
    </source>
</reference>
<dbReference type="PANTHER" id="PTHR30600">
    <property type="entry name" value="CYTOCHROME C PEROXIDASE-RELATED"/>
    <property type="match status" value="1"/>
</dbReference>
<keyword evidence="7 9" id="KW-0408">Iron</keyword>
<organism evidence="11 12">
    <name type="scientific">Gallaecimonas xiamenensis 3-C-1</name>
    <dbReference type="NCBI Taxonomy" id="745411"/>
    <lineage>
        <taxon>Bacteria</taxon>
        <taxon>Pseudomonadati</taxon>
        <taxon>Pseudomonadota</taxon>
        <taxon>Gammaproteobacteria</taxon>
        <taxon>Enterobacterales</taxon>
        <taxon>Gallaecimonadaceae</taxon>
        <taxon>Gallaecimonas</taxon>
    </lineage>
</organism>
<comment type="subcellular location">
    <subcellularLocation>
        <location evidence="1">Periplasm</location>
    </subcellularLocation>
</comment>
<dbReference type="InterPro" id="IPR026259">
    <property type="entry name" value="MauG/Cytc_peroxidase"/>
</dbReference>
<dbReference type="PROSITE" id="PS51007">
    <property type="entry name" value="CYTC"/>
    <property type="match status" value="2"/>
</dbReference>
<evidence type="ECO:0000256" key="5">
    <source>
        <dbReference type="ARBA" id="ARBA00022764"/>
    </source>
</evidence>